<dbReference type="Pfam" id="PF15289">
    <property type="entry name" value="RFXA_RFXANK_bdg"/>
    <property type="match status" value="1"/>
</dbReference>
<organism evidence="3 4">
    <name type="scientific">Desmophyllum pertusum</name>
    <dbReference type="NCBI Taxonomy" id="174260"/>
    <lineage>
        <taxon>Eukaryota</taxon>
        <taxon>Metazoa</taxon>
        <taxon>Cnidaria</taxon>
        <taxon>Anthozoa</taxon>
        <taxon>Hexacorallia</taxon>
        <taxon>Scleractinia</taxon>
        <taxon>Caryophylliina</taxon>
        <taxon>Caryophylliidae</taxon>
        <taxon>Desmophyllum</taxon>
    </lineage>
</organism>
<keyword evidence="4" id="KW-1185">Reference proteome</keyword>
<feature type="region of interest" description="Disordered" evidence="1">
    <location>
        <begin position="38"/>
        <end position="62"/>
    </location>
</feature>
<feature type="region of interest" description="Disordered" evidence="1">
    <location>
        <begin position="120"/>
        <end position="146"/>
    </location>
</feature>
<proteinExistence type="predicted"/>
<accession>A0A9W9YS82</accession>
<name>A0A9W9YS82_9CNID</name>
<reference evidence="3" key="1">
    <citation type="submission" date="2023-01" db="EMBL/GenBank/DDBJ databases">
        <title>Genome assembly of the deep-sea coral Lophelia pertusa.</title>
        <authorList>
            <person name="Herrera S."/>
            <person name="Cordes E."/>
        </authorList>
    </citation>
    <scope>NUCLEOTIDE SEQUENCE</scope>
    <source>
        <strain evidence="3">USNM1676648</strain>
        <tissue evidence="3">Polyp</tissue>
    </source>
</reference>
<dbReference type="GO" id="GO:0006357">
    <property type="term" value="P:regulation of transcription by RNA polymerase II"/>
    <property type="evidence" value="ECO:0007669"/>
    <property type="project" value="TreeGrafter"/>
</dbReference>
<feature type="compositionally biased region" description="Basic residues" evidence="1">
    <location>
        <begin position="38"/>
        <end position="52"/>
    </location>
</feature>
<evidence type="ECO:0000313" key="3">
    <source>
        <dbReference type="EMBL" id="KAJ7363374.1"/>
    </source>
</evidence>
<sequence>MDSSMLEAARKTSKTCQIEGCHEITVGSRTALCRKHRNNRYKQNYKKKKRRAQGSDEMQNESIESQLAEEKCLMEQKYASMLQQVLAEKQLELLQSEKVIQALRAHQKKVKENKIKEIQERKVKKEQEPPKEDTDQGNTHYVYFQE</sequence>
<dbReference type="PANTHER" id="PTHR15110:SF2">
    <property type="entry name" value="REGULATORY FACTOR X-ASSOCIATED PROTEIN"/>
    <property type="match status" value="1"/>
</dbReference>
<dbReference type="GO" id="GO:0005634">
    <property type="term" value="C:nucleus"/>
    <property type="evidence" value="ECO:0007669"/>
    <property type="project" value="TreeGrafter"/>
</dbReference>
<evidence type="ECO:0000259" key="2">
    <source>
        <dbReference type="Pfam" id="PF15289"/>
    </source>
</evidence>
<dbReference type="Proteomes" id="UP001163046">
    <property type="component" value="Unassembled WGS sequence"/>
</dbReference>
<dbReference type="OrthoDB" id="5987420at2759"/>
<dbReference type="AlphaFoldDB" id="A0A9W9YS82"/>
<dbReference type="InterPro" id="IPR029316">
    <property type="entry name" value="RFXAP_RFXANK-bd"/>
</dbReference>
<dbReference type="EMBL" id="MU827306">
    <property type="protein sequence ID" value="KAJ7363374.1"/>
    <property type="molecule type" value="Genomic_DNA"/>
</dbReference>
<comment type="caution">
    <text evidence="3">The sequence shown here is derived from an EMBL/GenBank/DDBJ whole genome shotgun (WGS) entry which is preliminary data.</text>
</comment>
<gene>
    <name evidence="3" type="ORF">OS493_011662</name>
</gene>
<dbReference type="InterPro" id="IPR038308">
    <property type="entry name" value="RFXAP_C_sf"/>
</dbReference>
<feature type="compositionally biased region" description="Basic and acidic residues" evidence="1">
    <location>
        <begin position="120"/>
        <end position="134"/>
    </location>
</feature>
<evidence type="ECO:0000256" key="1">
    <source>
        <dbReference type="SAM" id="MobiDB-lite"/>
    </source>
</evidence>
<dbReference type="Gene3D" id="6.10.290.30">
    <property type="entry name" value="Regulatory factor X-associated C-terminal binding domain"/>
    <property type="match status" value="1"/>
</dbReference>
<dbReference type="PANTHER" id="PTHR15110">
    <property type="entry name" value="REGULATORY FACTOR X-ASSOCIATED PROTEIN"/>
    <property type="match status" value="1"/>
</dbReference>
<protein>
    <recommendedName>
        <fullName evidence="2">Regulatory factor X-associated protein RFXANK-binding domain-containing protein</fullName>
    </recommendedName>
</protein>
<evidence type="ECO:0000313" key="4">
    <source>
        <dbReference type="Proteomes" id="UP001163046"/>
    </source>
</evidence>
<feature type="domain" description="Regulatory factor X-associated protein RFXANK-binding" evidence="2">
    <location>
        <begin position="15"/>
        <end position="119"/>
    </location>
</feature>